<gene>
    <name evidence="3" type="ORF">OWR29_05765</name>
</gene>
<dbReference type="Pfam" id="PF03080">
    <property type="entry name" value="Neprosin"/>
    <property type="match status" value="1"/>
</dbReference>
<evidence type="ECO:0000256" key="1">
    <source>
        <dbReference type="SAM" id="MobiDB-lite"/>
    </source>
</evidence>
<dbReference type="InterPro" id="IPR004314">
    <property type="entry name" value="Neprosin"/>
</dbReference>
<dbReference type="InterPro" id="IPR053168">
    <property type="entry name" value="Glutamic_endopeptidase"/>
</dbReference>
<protein>
    <submittedName>
        <fullName evidence="3">Neprosin family prolyl endopeptidase</fullName>
    </submittedName>
</protein>
<evidence type="ECO:0000313" key="3">
    <source>
        <dbReference type="EMBL" id="MCY1137499.1"/>
    </source>
</evidence>
<dbReference type="Proteomes" id="UP001151002">
    <property type="component" value="Unassembled WGS sequence"/>
</dbReference>
<feature type="domain" description="Neprosin PEP catalytic" evidence="2">
    <location>
        <begin position="142"/>
        <end position="382"/>
    </location>
</feature>
<dbReference type="InterPro" id="IPR006311">
    <property type="entry name" value="TAT_signal"/>
</dbReference>
<dbReference type="PROSITE" id="PS52045">
    <property type="entry name" value="NEPROSIN_PEP_CD"/>
    <property type="match status" value="1"/>
</dbReference>
<evidence type="ECO:0000313" key="4">
    <source>
        <dbReference type="Proteomes" id="UP001151002"/>
    </source>
</evidence>
<organism evidence="3 4">
    <name type="scientific">Paractinoplanes pyxinae</name>
    <dbReference type="NCBI Taxonomy" id="2997416"/>
    <lineage>
        <taxon>Bacteria</taxon>
        <taxon>Bacillati</taxon>
        <taxon>Actinomycetota</taxon>
        <taxon>Actinomycetes</taxon>
        <taxon>Micromonosporales</taxon>
        <taxon>Micromonosporaceae</taxon>
        <taxon>Paractinoplanes</taxon>
    </lineage>
</organism>
<accession>A0ABT4ATB5</accession>
<reference evidence="3" key="1">
    <citation type="submission" date="2022-11" db="EMBL/GenBank/DDBJ databases">
        <authorList>
            <person name="Somphong A."/>
            <person name="Phongsopitanun W."/>
        </authorList>
    </citation>
    <scope>NUCLEOTIDE SEQUENCE</scope>
    <source>
        <strain evidence="3">Pm04-4</strain>
    </source>
</reference>
<dbReference type="PANTHER" id="PTHR31589:SF110">
    <property type="entry name" value="PROTEIN, PUTATIVE (DUF239)-RELATED"/>
    <property type="match status" value="1"/>
</dbReference>
<feature type="region of interest" description="Disordered" evidence="1">
    <location>
        <begin position="34"/>
        <end position="124"/>
    </location>
</feature>
<sequence>MLKSRRGLLAAGLAVAVVGAIGVVSTVNAGADQIASPPEASSAPAVADDAPDPDADAVVAGAADAATPPPVLPWGARPTRIKKGRSGATSKTLKAEGLSAAPPDTTGSLVPRPKYGPKGRSGGRAGVIKAEQTDAVPPKPLGVKAADSKVSYLYTVGSHNADTAGVFANVTIGKPELDKADFHSLAEVALQSPDGKQIVEIGWTVDRLVNGDDDPHLFVFHWVNGEPTCYNKCGFEQVSPNVKPGATLAYGVTKKFGIQYFKDAWWVAYDSEWVGYFPEKIWNNAGIKFDRSGFLQVFGEVASSRPLPCGTAMGNGTGPDKDTAARFSSVGYVDGPPVDLFMRSETPFYQLKPAKDVSVEPPVDSKRSFRFGGPAYPEAFCKPPAS</sequence>
<dbReference type="RefSeq" id="WP_267561447.1">
    <property type="nucleotide sequence ID" value="NZ_JAPNTZ010000002.1"/>
</dbReference>
<dbReference type="PANTHER" id="PTHR31589">
    <property type="entry name" value="PROTEIN, PUTATIVE (DUF239)-RELATED-RELATED"/>
    <property type="match status" value="1"/>
</dbReference>
<proteinExistence type="predicted"/>
<dbReference type="EMBL" id="JAPNTZ010000002">
    <property type="protein sequence ID" value="MCY1137499.1"/>
    <property type="molecule type" value="Genomic_DNA"/>
</dbReference>
<feature type="compositionally biased region" description="Low complexity" evidence="1">
    <location>
        <begin position="35"/>
        <end position="48"/>
    </location>
</feature>
<evidence type="ECO:0000259" key="2">
    <source>
        <dbReference type="PROSITE" id="PS52045"/>
    </source>
</evidence>
<dbReference type="PROSITE" id="PS51318">
    <property type="entry name" value="TAT"/>
    <property type="match status" value="1"/>
</dbReference>
<keyword evidence="4" id="KW-1185">Reference proteome</keyword>
<feature type="compositionally biased region" description="Low complexity" evidence="1">
    <location>
        <begin position="56"/>
        <end position="66"/>
    </location>
</feature>
<comment type="caution">
    <text evidence="3">The sequence shown here is derived from an EMBL/GenBank/DDBJ whole genome shotgun (WGS) entry which is preliminary data.</text>
</comment>
<name>A0ABT4ATB5_9ACTN</name>